<keyword evidence="3" id="KW-0963">Cytoplasm</keyword>
<sequence>QSLQMNESELPSSLDPSQEEPTGGKAAALYPHHPPEADPRILESLMQMLMMGFDDEGGLLTRLLSTKNYDIAAALDTIQQSKHPP</sequence>
<evidence type="ECO:0000259" key="9">
    <source>
        <dbReference type="PROSITE" id="PS50030"/>
    </source>
</evidence>
<dbReference type="AlphaFoldDB" id="O88434"/>
<proteinExistence type="evidence at transcript level"/>
<evidence type="ECO:0000256" key="6">
    <source>
        <dbReference type="ARBA" id="ARBA00022833"/>
    </source>
</evidence>
<evidence type="ECO:0000313" key="10">
    <source>
        <dbReference type="EMBL" id="AAC28626.1"/>
    </source>
</evidence>
<dbReference type="InterPro" id="IPR009060">
    <property type="entry name" value="UBA-like_sf"/>
</dbReference>
<dbReference type="Pfam" id="PF16577">
    <property type="entry name" value="UBA_5"/>
    <property type="match status" value="1"/>
</dbReference>
<dbReference type="PROSITE" id="PS50030">
    <property type="entry name" value="UBA"/>
    <property type="match status" value="1"/>
</dbReference>
<feature type="non-terminal residue" evidence="10">
    <location>
        <position position="1"/>
    </location>
</feature>
<keyword evidence="6" id="KW-0862">Zinc</keyword>
<organism evidence="10">
    <name type="scientific">Rattus norvegicus</name>
    <name type="common">Rat</name>
    <dbReference type="NCBI Taxonomy" id="10116"/>
    <lineage>
        <taxon>Eukaryota</taxon>
        <taxon>Metazoa</taxon>
        <taxon>Chordata</taxon>
        <taxon>Craniata</taxon>
        <taxon>Vertebrata</taxon>
        <taxon>Euteleostomi</taxon>
        <taxon>Mammalia</taxon>
        <taxon>Eutheria</taxon>
        <taxon>Euarchontoglires</taxon>
        <taxon>Glires</taxon>
        <taxon>Rodentia</taxon>
        <taxon>Myomorpha</taxon>
        <taxon>Muroidea</taxon>
        <taxon>Muridae</taxon>
        <taxon>Murinae</taxon>
        <taxon>Rattus</taxon>
    </lineage>
</organism>
<dbReference type="GO" id="GO:0008270">
    <property type="term" value="F:zinc ion binding"/>
    <property type="evidence" value="ECO:0007669"/>
    <property type="project" value="UniProtKB-KW"/>
</dbReference>
<evidence type="ECO:0000256" key="5">
    <source>
        <dbReference type="ARBA" id="ARBA00022771"/>
    </source>
</evidence>
<dbReference type="FunFam" id="1.10.8.10:FF:000034">
    <property type="entry name" value="Sequestosome 1"/>
    <property type="match status" value="1"/>
</dbReference>
<evidence type="ECO:0000256" key="1">
    <source>
        <dbReference type="ARBA" id="ARBA00004123"/>
    </source>
</evidence>
<protein>
    <submittedName>
        <fullName evidence="10">Induced oxidative stress-like protein</fullName>
    </submittedName>
</protein>
<evidence type="ECO:0000256" key="7">
    <source>
        <dbReference type="ARBA" id="ARBA00023242"/>
    </source>
</evidence>
<evidence type="ECO:0000256" key="3">
    <source>
        <dbReference type="ARBA" id="ARBA00022490"/>
    </source>
</evidence>
<evidence type="ECO:0000256" key="2">
    <source>
        <dbReference type="ARBA" id="ARBA00004496"/>
    </source>
</evidence>
<name>O88434_RAT</name>
<feature type="compositionally biased region" description="Polar residues" evidence="8">
    <location>
        <begin position="1"/>
        <end position="20"/>
    </location>
</feature>
<evidence type="ECO:0000256" key="4">
    <source>
        <dbReference type="ARBA" id="ARBA00022723"/>
    </source>
</evidence>
<dbReference type="CDD" id="cd14320">
    <property type="entry name" value="UBA_SQSTM"/>
    <property type="match status" value="1"/>
</dbReference>
<dbReference type="Gene3D" id="1.10.8.10">
    <property type="entry name" value="DNA helicase RuvA subunit, C-terminal domain"/>
    <property type="match status" value="1"/>
</dbReference>
<dbReference type="GO" id="GO:0005737">
    <property type="term" value="C:cytoplasm"/>
    <property type="evidence" value="ECO:0007669"/>
    <property type="project" value="UniProtKB-SubCell"/>
</dbReference>
<feature type="domain" description="UBA" evidence="9">
    <location>
        <begin position="36"/>
        <end position="81"/>
    </location>
</feature>
<dbReference type="SUPFAM" id="SSF46934">
    <property type="entry name" value="UBA-like"/>
    <property type="match status" value="1"/>
</dbReference>
<keyword evidence="4" id="KW-0479">Metal-binding</keyword>
<dbReference type="EMBL" id="AF053095">
    <property type="protein sequence ID" value="AAC28626.1"/>
    <property type="molecule type" value="mRNA"/>
</dbReference>
<dbReference type="GO" id="GO:0005634">
    <property type="term" value="C:nucleus"/>
    <property type="evidence" value="ECO:0007669"/>
    <property type="project" value="UniProtKB-SubCell"/>
</dbReference>
<dbReference type="InterPro" id="IPR015940">
    <property type="entry name" value="UBA"/>
</dbReference>
<reference evidence="10" key="1">
    <citation type="journal article" date="1998" name="Endocrinology">
        <title>Rat pachytene spermatocytes down-regulate a polo-like kinase and up-regulate a thiol-specific antioxidant protein, whereas sertoli cells down-regulate a phosphodiesterase and up-regulate an oxidative stress protein after exposure to methoxyethanol and methoxyacetic acid.</title>
        <authorList>
            <person name="Syed V."/>
            <person name="Hecht N.B."/>
        </authorList>
    </citation>
    <scope>NUCLEOTIDE SEQUENCE</scope>
    <source>
        <strain evidence="10">Sprague-Dawley</strain>
    </source>
</reference>
<evidence type="ECO:0000256" key="8">
    <source>
        <dbReference type="SAM" id="MobiDB-lite"/>
    </source>
</evidence>
<dbReference type="InterPro" id="IPR033741">
    <property type="entry name" value="SQSTM_UBA"/>
</dbReference>
<keyword evidence="5" id="KW-0863">Zinc-finger</keyword>
<comment type="subcellular location">
    <subcellularLocation>
        <location evidence="2">Cytoplasm</location>
    </subcellularLocation>
    <subcellularLocation>
        <location evidence="1">Nucleus</location>
    </subcellularLocation>
</comment>
<feature type="region of interest" description="Disordered" evidence="8">
    <location>
        <begin position="1"/>
        <end position="38"/>
    </location>
</feature>
<keyword evidence="7" id="KW-0539">Nucleus</keyword>
<accession>O88434</accession>